<keyword evidence="6" id="KW-0106">Calcium</keyword>
<dbReference type="InterPro" id="IPR002692">
    <property type="entry name" value="S45"/>
</dbReference>
<dbReference type="OrthoDB" id="9760084at2"/>
<proteinExistence type="inferred from homology"/>
<feature type="binding site" evidence="6">
    <location>
        <position position="337"/>
    </location>
    <ligand>
        <name>Ca(2+)</name>
        <dbReference type="ChEBI" id="CHEBI:29108"/>
    </ligand>
</feature>
<dbReference type="InterPro" id="IPR014395">
    <property type="entry name" value="Pen/GL7ACA/AHL_acylase"/>
</dbReference>
<keyword evidence="2" id="KW-0378">Hydrolase</keyword>
<dbReference type="Gene3D" id="3.60.20.10">
    <property type="entry name" value="Glutamine Phosphoribosylpyrophosphate, subunit 1, domain 1"/>
    <property type="match status" value="1"/>
</dbReference>
<evidence type="ECO:0000256" key="6">
    <source>
        <dbReference type="PIRSR" id="PIRSR001227-2"/>
    </source>
</evidence>
<keyword evidence="8" id="KW-1185">Reference proteome</keyword>
<dbReference type="InterPro" id="IPR043147">
    <property type="entry name" value="Penicillin_amidase_A-knob"/>
</dbReference>
<dbReference type="Pfam" id="PF01804">
    <property type="entry name" value="Penicil_amidase"/>
    <property type="match status" value="1"/>
</dbReference>
<feature type="binding site" evidence="6">
    <location>
        <position position="334"/>
    </location>
    <ligand>
        <name>Ca(2+)</name>
        <dbReference type="ChEBI" id="CHEBI:29108"/>
    </ligand>
</feature>
<name>A0A2S5TET9_9GAMM</name>
<dbReference type="PANTHER" id="PTHR34218:SF4">
    <property type="entry name" value="ACYL-HOMOSERINE LACTONE ACYLASE QUIP"/>
    <property type="match status" value="1"/>
</dbReference>
<dbReference type="GO" id="GO:0017000">
    <property type="term" value="P:antibiotic biosynthetic process"/>
    <property type="evidence" value="ECO:0007669"/>
    <property type="project" value="InterPro"/>
</dbReference>
<evidence type="ECO:0000256" key="4">
    <source>
        <dbReference type="ARBA" id="ARBA00038735"/>
    </source>
</evidence>
<feature type="binding site" evidence="6">
    <location>
        <position position="183"/>
    </location>
    <ligand>
        <name>Ca(2+)</name>
        <dbReference type="ChEBI" id="CHEBI:29108"/>
    </ligand>
</feature>
<dbReference type="Proteomes" id="UP000238220">
    <property type="component" value="Unassembled WGS sequence"/>
</dbReference>
<gene>
    <name evidence="7" type="ORF">C3942_11850</name>
</gene>
<evidence type="ECO:0000256" key="5">
    <source>
        <dbReference type="PIRSR" id="PIRSR001227-1"/>
    </source>
</evidence>
<comment type="cofactor">
    <cofactor evidence="6">
        <name>Ca(2+)</name>
        <dbReference type="ChEBI" id="CHEBI:29108"/>
    </cofactor>
    <text evidence="6">Binds 1 Ca(2+) ion per dimer.</text>
</comment>
<dbReference type="InterPro" id="IPR023343">
    <property type="entry name" value="Penicillin_amidase_dom1"/>
</dbReference>
<dbReference type="Gene3D" id="2.30.120.10">
    <property type="match status" value="1"/>
</dbReference>
<sequence length="780" mass="84662">MLKRFLIGLLMLVLLLLAAAWLLLGGSLATLDGEDVLPGLVAPVHVEHDLMGIPTVQASNRLDLARATGYLHAQSRFFQMDLTRRAAAGELSALVGPAALPRDRAARIHRLRAVARQVAKDASDPERALLAAYAEGVNAGLSALSVRPFEYLLLMEPPRPWLPEDSILCVLAMWLMLTDEAAERDAMLHALHQALPPPLYAFITQSGTAWDAPLEGAAAAPELPIPGPEIYDLRGLKKTRFRRDDYRWSAGEGESAVGSNAWAVAGAHTADGGALVADDMHLNLPVPNTWYRMRLQLQGDRDLDVTGVSLPGAPFIVAGSNRHIAWGLTNSYGDWSDLVQLQPAPRDRSRYLTAEGYKPFELAAETIVVRGDHDVTFNIRSTIWGPVVGKDAAGRDLAVRWLGAQPGATNLRMAWLEQAQTVEEALAVVNGAGIPPQNFVVADRAGDIGWTIAGHLPLRNPLPPDAPPVGGYEQGGWSGWLTAADYPRLVNPPSGRIWTANQRLVDGEALQRIGDGGYDLGARALQIRGTLLALPEATPGDMLQIQLDDRALFLSRWQALLLRSLEGLEQAGQGDPAALAAVRDWGGHAATGSVGYRMVRQFHDTVSQRVFDALTAAVRKADPSFKRIYLRQFERPLLQIVEGDAPHLIDPQYASAEAFLQAVAAEVVADRSTWGERNTASIRHPLSQALPWLAPLLDMSRRPLPGDIDLPRVQSPAFGASERFAVSPGREEQGYFHMPGGQSGHPLSPFYRAGHEAWERGDAMPFLPGGPVHNLVLNPK</sequence>
<organism evidence="7 8">
    <name type="scientific">Solimonas fluminis</name>
    <dbReference type="NCBI Taxonomy" id="2086571"/>
    <lineage>
        <taxon>Bacteria</taxon>
        <taxon>Pseudomonadati</taxon>
        <taxon>Pseudomonadota</taxon>
        <taxon>Gammaproteobacteria</taxon>
        <taxon>Nevskiales</taxon>
        <taxon>Nevskiaceae</taxon>
        <taxon>Solimonas</taxon>
    </lineage>
</organism>
<evidence type="ECO:0000313" key="8">
    <source>
        <dbReference type="Proteomes" id="UP000238220"/>
    </source>
</evidence>
<dbReference type="GO" id="GO:0046872">
    <property type="term" value="F:metal ion binding"/>
    <property type="evidence" value="ECO:0007669"/>
    <property type="project" value="UniProtKB-KW"/>
</dbReference>
<comment type="caution">
    <text evidence="7">The sequence shown here is derived from an EMBL/GenBank/DDBJ whole genome shotgun (WGS) entry which is preliminary data.</text>
</comment>
<dbReference type="PANTHER" id="PTHR34218">
    <property type="entry name" value="PEPTIDASE S45 PENICILLIN AMIDASE"/>
    <property type="match status" value="1"/>
</dbReference>
<keyword evidence="6" id="KW-0479">Metal-binding</keyword>
<dbReference type="PIRSF" id="PIRSF001227">
    <property type="entry name" value="Pen_acylase"/>
    <property type="match status" value="1"/>
</dbReference>
<evidence type="ECO:0000313" key="7">
    <source>
        <dbReference type="EMBL" id="PPE73494.1"/>
    </source>
</evidence>
<comment type="similarity">
    <text evidence="1">Belongs to the peptidase S45 family.</text>
</comment>
<dbReference type="GO" id="GO:0016811">
    <property type="term" value="F:hydrolase activity, acting on carbon-nitrogen (but not peptide) bonds, in linear amides"/>
    <property type="evidence" value="ECO:0007669"/>
    <property type="project" value="InterPro"/>
</dbReference>
<dbReference type="RefSeq" id="WP_104230556.1">
    <property type="nucleotide sequence ID" value="NZ_PSNW01000006.1"/>
</dbReference>
<protein>
    <submittedName>
        <fullName evidence="7">Penicillin acylase family protein</fullName>
    </submittedName>
</protein>
<dbReference type="InterPro" id="IPR029055">
    <property type="entry name" value="Ntn_hydrolases_N"/>
</dbReference>
<dbReference type="AlphaFoldDB" id="A0A2S5TET9"/>
<dbReference type="Gene3D" id="1.10.1400.10">
    <property type="match status" value="1"/>
</dbReference>
<evidence type="ECO:0000256" key="3">
    <source>
        <dbReference type="ARBA" id="ARBA00023145"/>
    </source>
</evidence>
<dbReference type="EMBL" id="PSNW01000006">
    <property type="protein sequence ID" value="PPE73494.1"/>
    <property type="molecule type" value="Genomic_DNA"/>
</dbReference>
<dbReference type="Gene3D" id="1.10.439.10">
    <property type="entry name" value="Penicillin Amidohydrolase, domain 1"/>
    <property type="match status" value="1"/>
</dbReference>
<reference evidence="7 8" key="1">
    <citation type="submission" date="2018-02" db="EMBL/GenBank/DDBJ databases">
        <title>Genome sequencing of Solimonas sp. HR-BB.</title>
        <authorList>
            <person name="Lee Y."/>
            <person name="Jeon C.O."/>
        </authorList>
    </citation>
    <scope>NUCLEOTIDE SEQUENCE [LARGE SCALE GENOMIC DNA]</scope>
    <source>
        <strain evidence="7 8">HR-BB</strain>
    </source>
</reference>
<comment type="subunit">
    <text evidence="4">Heterodimer of an alpha subunit and a beta subunit processed from the same precursor.</text>
</comment>
<dbReference type="CDD" id="cd03747">
    <property type="entry name" value="Ntn_PGA_like"/>
    <property type="match status" value="1"/>
</dbReference>
<keyword evidence="3" id="KW-0865">Zymogen</keyword>
<evidence type="ECO:0000256" key="2">
    <source>
        <dbReference type="ARBA" id="ARBA00022801"/>
    </source>
</evidence>
<evidence type="ECO:0000256" key="1">
    <source>
        <dbReference type="ARBA" id="ARBA00006586"/>
    </source>
</evidence>
<feature type="active site" description="Nucleophile" evidence="5">
    <location>
        <position position="259"/>
    </location>
</feature>
<dbReference type="InterPro" id="IPR043146">
    <property type="entry name" value="Penicillin_amidase_N_B-knob"/>
</dbReference>
<dbReference type="SUPFAM" id="SSF56235">
    <property type="entry name" value="N-terminal nucleophile aminohydrolases (Ntn hydrolases)"/>
    <property type="match status" value="1"/>
</dbReference>
<accession>A0A2S5TET9</accession>